<gene>
    <name evidence="1" type="ORF">FVP01_11905</name>
</gene>
<dbReference type="AlphaFoldDB" id="A0AA46QU80"/>
<organism evidence="1 2">
    <name type="scientific">Vibrio parahaemolyticus</name>
    <dbReference type="NCBI Taxonomy" id="670"/>
    <lineage>
        <taxon>Bacteria</taxon>
        <taxon>Pseudomonadati</taxon>
        <taxon>Pseudomonadota</taxon>
        <taxon>Gammaproteobacteria</taxon>
        <taxon>Vibrionales</taxon>
        <taxon>Vibrionaceae</taxon>
        <taxon>Vibrio</taxon>
    </lineage>
</organism>
<sequence>MIVVNPLRKCKLTGELYRRLPEIESKLSELLQLPEETLVERSLINDKTSVQFVPIECLVHIVRNVGGRASKKSYERLYKILMGRVLKLIPKRATRGDLDSVTNTEVKSQILGQFAELIANDCLEYNDKLDFYEVRFLSAFSTLKTDAIRKVTKGFTKQESMEVEESGGIIKPEVEYAVDGYNPFDVHISSVSDYQIYLDSAIDTLPDLQKRIMQLMKLGMPIDSKDPNTESISATLGKSEKTIRTHRNKAFAALKKKLTGGDL</sequence>
<reference evidence="1 2" key="1">
    <citation type="submission" date="2019-08" db="EMBL/GenBank/DDBJ databases">
        <title>Emerging of two pre-pandemic pathogenic O4:KUT lineages of Vibrio parahaemolyticus in coastal eastern China.</title>
        <authorList>
            <person name="Yu H."/>
        </authorList>
    </citation>
    <scope>NUCLEOTIDE SEQUENCE [LARGE SCALE GENOMIC DNA]</scope>
    <source>
        <strain evidence="1 2">HZ17-383</strain>
    </source>
</reference>
<dbReference type="SUPFAM" id="SSF88659">
    <property type="entry name" value="Sigma3 and sigma4 domains of RNA polymerase sigma factors"/>
    <property type="match status" value="1"/>
</dbReference>
<dbReference type="Proteomes" id="UP000321504">
    <property type="component" value="Unassembled WGS sequence"/>
</dbReference>
<name>A0AA46QU80_VIBPH</name>
<evidence type="ECO:0000313" key="1">
    <source>
        <dbReference type="EMBL" id="TXN16656.1"/>
    </source>
</evidence>
<dbReference type="InterPro" id="IPR036388">
    <property type="entry name" value="WH-like_DNA-bd_sf"/>
</dbReference>
<dbReference type="EMBL" id="VRMQ01000002">
    <property type="protein sequence ID" value="TXN16656.1"/>
    <property type="molecule type" value="Genomic_DNA"/>
</dbReference>
<comment type="caution">
    <text evidence="1">The sequence shown here is derived from an EMBL/GenBank/DDBJ whole genome shotgun (WGS) entry which is preliminary data.</text>
</comment>
<evidence type="ECO:0000313" key="2">
    <source>
        <dbReference type="Proteomes" id="UP000321504"/>
    </source>
</evidence>
<dbReference type="InterPro" id="IPR013324">
    <property type="entry name" value="RNA_pol_sigma_r3/r4-like"/>
</dbReference>
<proteinExistence type="predicted"/>
<protein>
    <submittedName>
        <fullName evidence="1">Sigma-70 family RNA polymerase sigma factor</fullName>
    </submittedName>
</protein>
<dbReference type="OMA" id="PSECLVY"/>
<dbReference type="Gene3D" id="1.10.10.10">
    <property type="entry name" value="Winged helix-like DNA-binding domain superfamily/Winged helix DNA-binding domain"/>
    <property type="match status" value="1"/>
</dbReference>
<accession>A0AA46QU80</accession>